<feature type="binding site" evidence="4">
    <location>
        <begin position="208"/>
        <end position="211"/>
    </location>
    <ligand>
        <name>substrate</name>
    </ligand>
</feature>
<dbReference type="OrthoDB" id="9800643at2"/>
<dbReference type="GO" id="GO:0032259">
    <property type="term" value="P:methylation"/>
    <property type="evidence" value="ECO:0007669"/>
    <property type="project" value="UniProtKB-KW"/>
</dbReference>
<dbReference type="Proteomes" id="UP000239724">
    <property type="component" value="Unassembled WGS sequence"/>
</dbReference>
<organism evidence="8 9">
    <name type="scientific">Rhodopila globiformis</name>
    <name type="common">Rhodopseudomonas globiformis</name>
    <dbReference type="NCBI Taxonomy" id="1071"/>
    <lineage>
        <taxon>Bacteria</taxon>
        <taxon>Pseudomonadati</taxon>
        <taxon>Pseudomonadota</taxon>
        <taxon>Alphaproteobacteria</taxon>
        <taxon>Acetobacterales</taxon>
        <taxon>Acetobacteraceae</taxon>
        <taxon>Rhodopila</taxon>
    </lineage>
</organism>
<evidence type="ECO:0000259" key="7">
    <source>
        <dbReference type="Pfam" id="PF17827"/>
    </source>
</evidence>
<keyword evidence="2 4" id="KW-0808">Transferase</keyword>
<dbReference type="InterPro" id="IPR019874">
    <property type="entry name" value="RF_methyltr_PrmC"/>
</dbReference>
<comment type="similarity">
    <text evidence="4">Belongs to the protein N5-glutamine methyltransferase family. PrmC subfamily.</text>
</comment>
<keyword evidence="9" id="KW-1185">Reference proteome</keyword>
<dbReference type="EMBL" id="NHRY01000189">
    <property type="protein sequence ID" value="PPQ31545.1"/>
    <property type="molecule type" value="Genomic_DNA"/>
</dbReference>
<dbReference type="HAMAP" id="MF_02126">
    <property type="entry name" value="RF_methyltr_PrmC"/>
    <property type="match status" value="1"/>
</dbReference>
<dbReference type="RefSeq" id="WP_104520077.1">
    <property type="nucleotide sequence ID" value="NZ_NHRY01000189.1"/>
</dbReference>
<evidence type="ECO:0000256" key="1">
    <source>
        <dbReference type="ARBA" id="ARBA00022603"/>
    </source>
</evidence>
<sequence length="303" mass="32021">MTERYRPDAATSTTTPTPTDTATGTATITDVLLAGTRRLWNAVDNPRLEVRLLLAHAIGGTRLDLIRDPGRVVETALFHALIDRRLAHEPLAHILGRREFWSLDFQVSPATLIPRPDSETLVAAALTAYSGKPPPQTILDLGTGTGCLLLALLHEFPAAFGVGVDIAPDAARLARGNAIRLGLADRAAFVAVDWTNSLAVRFDLVVSNPPYIPTAGIATLMPDVARYEPRGALDGGADGYDAYRTILRDLPQRLRPGGVAVLELGIGQAGTVAALAQAAGFTTSLHLDLAGIQRAIVISPPAG</sequence>
<dbReference type="NCBIfam" id="TIGR03534">
    <property type="entry name" value="RF_mod_PrmC"/>
    <property type="match status" value="1"/>
</dbReference>
<evidence type="ECO:0000256" key="2">
    <source>
        <dbReference type="ARBA" id="ARBA00022679"/>
    </source>
</evidence>
<dbReference type="GO" id="GO:0003676">
    <property type="term" value="F:nucleic acid binding"/>
    <property type="evidence" value="ECO:0007669"/>
    <property type="project" value="InterPro"/>
</dbReference>
<dbReference type="InterPro" id="IPR025714">
    <property type="entry name" value="Methyltranfer_dom"/>
</dbReference>
<proteinExistence type="inferred from homology"/>
<feature type="domain" description="Release factor glutamine methyltransferase N-terminal" evidence="7">
    <location>
        <begin position="31"/>
        <end position="96"/>
    </location>
</feature>
<dbReference type="PROSITE" id="PS00092">
    <property type="entry name" value="N6_MTASE"/>
    <property type="match status" value="1"/>
</dbReference>
<keyword evidence="3 4" id="KW-0949">S-adenosyl-L-methionine</keyword>
<dbReference type="PANTHER" id="PTHR18895:SF74">
    <property type="entry name" value="MTRF1L RELEASE FACTOR GLUTAMINE METHYLTRANSFERASE"/>
    <property type="match status" value="1"/>
</dbReference>
<dbReference type="Pfam" id="PF13847">
    <property type="entry name" value="Methyltransf_31"/>
    <property type="match status" value="1"/>
</dbReference>
<dbReference type="Gene3D" id="3.40.50.150">
    <property type="entry name" value="Vaccinia Virus protein VP39"/>
    <property type="match status" value="1"/>
</dbReference>
<dbReference type="NCBIfam" id="TIGR00536">
    <property type="entry name" value="hemK_fam"/>
    <property type="match status" value="1"/>
</dbReference>
<protein>
    <recommendedName>
        <fullName evidence="4">Release factor glutamine methyltransferase</fullName>
        <shortName evidence="4">RF MTase</shortName>
        <ecNumber evidence="4">2.1.1.297</ecNumber>
    </recommendedName>
    <alternativeName>
        <fullName evidence="4">N5-glutamine methyltransferase PrmC</fullName>
    </alternativeName>
    <alternativeName>
        <fullName evidence="4">Protein-(glutamine-N5) MTase PrmC</fullName>
    </alternativeName>
    <alternativeName>
        <fullName evidence="4">Protein-glutamine N-methyltransferase PrmC</fullName>
    </alternativeName>
</protein>
<dbReference type="InterPro" id="IPR029063">
    <property type="entry name" value="SAM-dependent_MTases_sf"/>
</dbReference>
<evidence type="ECO:0000313" key="9">
    <source>
        <dbReference type="Proteomes" id="UP000239724"/>
    </source>
</evidence>
<dbReference type="Gene3D" id="1.10.8.10">
    <property type="entry name" value="DNA helicase RuvA subunit, C-terminal domain"/>
    <property type="match status" value="1"/>
</dbReference>
<dbReference type="EC" id="2.1.1.297" evidence="4"/>
<feature type="domain" description="Methyltransferase" evidence="6">
    <location>
        <begin position="137"/>
        <end position="216"/>
    </location>
</feature>
<dbReference type="InterPro" id="IPR004556">
    <property type="entry name" value="HemK-like"/>
</dbReference>
<gene>
    <name evidence="4" type="primary">prmC</name>
    <name evidence="8" type="ORF">CCS01_17310</name>
</gene>
<feature type="compositionally biased region" description="Low complexity" evidence="5">
    <location>
        <begin position="8"/>
        <end position="23"/>
    </location>
</feature>
<dbReference type="InterPro" id="IPR002052">
    <property type="entry name" value="DNA_methylase_N6_adenine_CS"/>
</dbReference>
<evidence type="ECO:0000259" key="6">
    <source>
        <dbReference type="Pfam" id="PF13847"/>
    </source>
</evidence>
<comment type="catalytic activity">
    <reaction evidence="4">
        <text>L-glutaminyl-[peptide chain release factor] + S-adenosyl-L-methionine = N(5)-methyl-L-glutaminyl-[peptide chain release factor] + S-adenosyl-L-homocysteine + H(+)</text>
        <dbReference type="Rhea" id="RHEA:42896"/>
        <dbReference type="Rhea" id="RHEA-COMP:10271"/>
        <dbReference type="Rhea" id="RHEA-COMP:10272"/>
        <dbReference type="ChEBI" id="CHEBI:15378"/>
        <dbReference type="ChEBI" id="CHEBI:30011"/>
        <dbReference type="ChEBI" id="CHEBI:57856"/>
        <dbReference type="ChEBI" id="CHEBI:59789"/>
        <dbReference type="ChEBI" id="CHEBI:61891"/>
        <dbReference type="EC" id="2.1.1.297"/>
    </reaction>
</comment>
<evidence type="ECO:0000256" key="3">
    <source>
        <dbReference type="ARBA" id="ARBA00022691"/>
    </source>
</evidence>
<feature type="binding site" evidence="4">
    <location>
        <begin position="142"/>
        <end position="146"/>
    </location>
    <ligand>
        <name>S-adenosyl-L-methionine</name>
        <dbReference type="ChEBI" id="CHEBI:59789"/>
    </ligand>
</feature>
<feature type="binding site" evidence="4">
    <location>
        <position position="165"/>
    </location>
    <ligand>
        <name>S-adenosyl-L-methionine</name>
        <dbReference type="ChEBI" id="CHEBI:59789"/>
    </ligand>
</feature>
<feature type="region of interest" description="Disordered" evidence="5">
    <location>
        <begin position="1"/>
        <end position="23"/>
    </location>
</feature>
<dbReference type="Pfam" id="PF17827">
    <property type="entry name" value="PrmC_N"/>
    <property type="match status" value="1"/>
</dbReference>
<feature type="binding site" evidence="4">
    <location>
        <position position="208"/>
    </location>
    <ligand>
        <name>S-adenosyl-L-methionine</name>
        <dbReference type="ChEBI" id="CHEBI:59789"/>
    </ligand>
</feature>
<reference evidence="8 9" key="1">
    <citation type="journal article" date="2018" name="Arch. Microbiol.">
        <title>New insights into the metabolic potential of the phototrophic purple bacterium Rhodopila globiformis DSM 161(T) from its draft genome sequence and evidence for a vanadium-dependent nitrogenase.</title>
        <authorList>
            <person name="Imhoff J.F."/>
            <person name="Rahn T."/>
            <person name="Kunzel S."/>
            <person name="Neulinger S.C."/>
        </authorList>
    </citation>
    <scope>NUCLEOTIDE SEQUENCE [LARGE SCALE GENOMIC DNA]</scope>
    <source>
        <strain evidence="8 9">DSM 161</strain>
    </source>
</reference>
<dbReference type="AlphaFoldDB" id="A0A2S6NAA6"/>
<comment type="caution">
    <text evidence="8">The sequence shown here is derived from an EMBL/GenBank/DDBJ whole genome shotgun (WGS) entry which is preliminary data.</text>
</comment>
<evidence type="ECO:0000256" key="4">
    <source>
        <dbReference type="HAMAP-Rule" id="MF_02126"/>
    </source>
</evidence>
<accession>A0A2S6NAA6</accession>
<dbReference type="InterPro" id="IPR050320">
    <property type="entry name" value="N5-glutamine_MTase"/>
</dbReference>
<dbReference type="GO" id="GO:0102559">
    <property type="term" value="F:peptide chain release factor N(5)-glutamine methyltransferase activity"/>
    <property type="evidence" value="ECO:0007669"/>
    <property type="project" value="UniProtKB-EC"/>
</dbReference>
<feature type="binding site" evidence="4">
    <location>
        <position position="194"/>
    </location>
    <ligand>
        <name>S-adenosyl-L-methionine</name>
        <dbReference type="ChEBI" id="CHEBI:59789"/>
    </ligand>
</feature>
<evidence type="ECO:0000256" key="5">
    <source>
        <dbReference type="SAM" id="MobiDB-lite"/>
    </source>
</evidence>
<name>A0A2S6NAA6_RHOGL</name>
<dbReference type="CDD" id="cd02440">
    <property type="entry name" value="AdoMet_MTases"/>
    <property type="match status" value="1"/>
</dbReference>
<evidence type="ECO:0000313" key="8">
    <source>
        <dbReference type="EMBL" id="PPQ31545.1"/>
    </source>
</evidence>
<comment type="function">
    <text evidence="4">Methylates the class 1 translation termination release factors RF1/PrfA and RF2/PrfB on the glutamine residue of the universally conserved GGQ motif.</text>
</comment>
<dbReference type="InterPro" id="IPR040758">
    <property type="entry name" value="PrmC_N"/>
</dbReference>
<dbReference type="SUPFAM" id="SSF53335">
    <property type="entry name" value="S-adenosyl-L-methionine-dependent methyltransferases"/>
    <property type="match status" value="1"/>
</dbReference>
<dbReference type="PANTHER" id="PTHR18895">
    <property type="entry name" value="HEMK METHYLTRANSFERASE"/>
    <property type="match status" value="1"/>
</dbReference>
<keyword evidence="1 4" id="KW-0489">Methyltransferase</keyword>